<dbReference type="Proteomes" id="UP000290288">
    <property type="component" value="Unassembled WGS sequence"/>
</dbReference>
<accession>A0A4Q2DXE2</accession>
<dbReference type="OrthoDB" id="4590707at2759"/>
<dbReference type="AlphaFoldDB" id="A0A4Q2DXE2"/>
<sequence>MSSARLARSVFHAATRRATSSAPNAARAMGRRTMASSAEGAASKKSDTPWIVGSALVFGPAFLYLVSPSARKSAPAHHDKHDSKAHEHPAKEEAAAAPAEKVTLKDDEGKEADVTASLALAEQSNVPKADVSPEQFEETKAKAEEEGSAAPPAEGSSSEASSEGRTDKSGTFQKPGSEGPTDQKVAEEAAQKGQPPKKQAEGEVVKPEEKS</sequence>
<feature type="compositionally biased region" description="Basic and acidic residues" evidence="1">
    <location>
        <begin position="102"/>
        <end position="113"/>
    </location>
</feature>
<evidence type="ECO:0000313" key="3">
    <source>
        <dbReference type="Proteomes" id="UP000290288"/>
    </source>
</evidence>
<gene>
    <name evidence="2" type="ORF">EST38_g486</name>
</gene>
<evidence type="ECO:0000313" key="2">
    <source>
        <dbReference type="EMBL" id="RXW25390.1"/>
    </source>
</evidence>
<evidence type="ECO:0000256" key="1">
    <source>
        <dbReference type="SAM" id="MobiDB-lite"/>
    </source>
</evidence>
<dbReference type="EMBL" id="SDEE01000006">
    <property type="protein sequence ID" value="RXW25390.1"/>
    <property type="molecule type" value="Genomic_DNA"/>
</dbReference>
<reference evidence="2 3" key="1">
    <citation type="submission" date="2019-01" db="EMBL/GenBank/DDBJ databases">
        <title>Draft genome sequence of Psathyrella aberdarensis IHI B618.</title>
        <authorList>
            <person name="Buettner E."/>
            <person name="Kellner H."/>
        </authorList>
    </citation>
    <scope>NUCLEOTIDE SEQUENCE [LARGE SCALE GENOMIC DNA]</scope>
    <source>
        <strain evidence="2 3">IHI B618</strain>
    </source>
</reference>
<feature type="region of interest" description="Disordered" evidence="1">
    <location>
        <begin position="1"/>
        <end position="47"/>
    </location>
</feature>
<protein>
    <submittedName>
        <fullName evidence="2">Uncharacterized protein</fullName>
    </submittedName>
</protein>
<feature type="compositionally biased region" description="Low complexity" evidence="1">
    <location>
        <begin position="148"/>
        <end position="161"/>
    </location>
</feature>
<feature type="region of interest" description="Disordered" evidence="1">
    <location>
        <begin position="70"/>
        <end position="211"/>
    </location>
</feature>
<keyword evidence="3" id="KW-1185">Reference proteome</keyword>
<name>A0A4Q2DXE2_9AGAR</name>
<organism evidence="2 3">
    <name type="scientific">Candolleomyces aberdarensis</name>
    <dbReference type="NCBI Taxonomy" id="2316362"/>
    <lineage>
        <taxon>Eukaryota</taxon>
        <taxon>Fungi</taxon>
        <taxon>Dikarya</taxon>
        <taxon>Basidiomycota</taxon>
        <taxon>Agaricomycotina</taxon>
        <taxon>Agaricomycetes</taxon>
        <taxon>Agaricomycetidae</taxon>
        <taxon>Agaricales</taxon>
        <taxon>Agaricineae</taxon>
        <taxon>Psathyrellaceae</taxon>
        <taxon>Candolleomyces</taxon>
    </lineage>
</organism>
<feature type="compositionally biased region" description="Basic and acidic residues" evidence="1">
    <location>
        <begin position="198"/>
        <end position="211"/>
    </location>
</feature>
<comment type="caution">
    <text evidence="2">The sequence shown here is derived from an EMBL/GenBank/DDBJ whole genome shotgun (WGS) entry which is preliminary data.</text>
</comment>
<dbReference type="STRING" id="2316362.A0A4Q2DXE2"/>
<proteinExistence type="predicted"/>
<feature type="compositionally biased region" description="Basic and acidic residues" evidence="1">
    <location>
        <begin position="76"/>
        <end position="94"/>
    </location>
</feature>